<dbReference type="OrthoDB" id="271876at2759"/>
<protein>
    <submittedName>
        <fullName evidence="1">Putative mitochondrial paraflagellar rod component, putative (PFC19)</fullName>
    </submittedName>
</protein>
<sequence>MDGRLFTIARDGLRCTSLFVAGDAHRCILVVGSQMDALLATPYAHDLFDGLKESWAVAQVELGSSRVDFGVCDHMSDADDVNAALHALTTECKMTEVVLYGSGTGVQVVLEVLASGSQAEVVTRVVLHGGVVSPESSKHFAPDATEHRVSRAQALLKENRGADMGAMKDLYDIPVTPARLRYGNTLTVQEALWQPVLEQNEKAYKAALRGIAVPALFLLATDASYNARAASALPAVRSVAMKAIGLSSEAVHVELLPNTVDEHRRVLKGGGPLVVTAVQQFLASADMRREQRRIAAEANAVEAERQHRFDLAKAMYA</sequence>
<gene>
    <name evidence="1" type="ORF">ABB37_03888</name>
</gene>
<keyword evidence="1" id="KW-0966">Cell projection</keyword>
<keyword evidence="1" id="KW-0969">Cilium</keyword>
<keyword evidence="1" id="KW-0282">Flagellum</keyword>
<dbReference type="EMBL" id="LGTL01000006">
    <property type="protein sequence ID" value="KPA81544.1"/>
    <property type="molecule type" value="Genomic_DNA"/>
</dbReference>
<dbReference type="AlphaFoldDB" id="A0A0M9G3K7"/>
<dbReference type="SUPFAM" id="SSF53474">
    <property type="entry name" value="alpha/beta-Hydrolases"/>
    <property type="match status" value="1"/>
</dbReference>
<dbReference type="InterPro" id="IPR013744">
    <property type="entry name" value="SidJ"/>
</dbReference>
<dbReference type="EMBL" id="LGTL01000006">
    <property type="protein sequence ID" value="KPA81543.1"/>
    <property type="molecule type" value="Genomic_DNA"/>
</dbReference>
<dbReference type="InterPro" id="IPR029058">
    <property type="entry name" value="AB_hydrolase_fold"/>
</dbReference>
<name>A0A0M9G3K7_LEPPY</name>
<dbReference type="RefSeq" id="XP_015659983.1">
    <property type="nucleotide sequence ID" value="XM_015801363.1"/>
</dbReference>
<accession>A0A0M9G3K7</accession>
<dbReference type="VEuPathDB" id="TriTrypDB:LpyrH10_06_2580"/>
<dbReference type="Gene3D" id="3.40.50.1820">
    <property type="entry name" value="alpha/beta hydrolase"/>
    <property type="match status" value="1"/>
</dbReference>
<evidence type="ECO:0000313" key="2">
    <source>
        <dbReference type="Proteomes" id="UP000037923"/>
    </source>
</evidence>
<dbReference type="Pfam" id="PF08538">
    <property type="entry name" value="DUF1749"/>
    <property type="match status" value="1"/>
</dbReference>
<dbReference type="PANTHER" id="PTHR31591">
    <property type="entry name" value="UPF0613 PROTEIN PB24D3.06C"/>
    <property type="match status" value="1"/>
</dbReference>
<keyword evidence="2" id="KW-1185">Reference proteome</keyword>
<comment type="caution">
    <text evidence="1">The sequence shown here is derived from an EMBL/GenBank/DDBJ whole genome shotgun (WGS) entry which is preliminary data.</text>
</comment>
<evidence type="ECO:0000313" key="1">
    <source>
        <dbReference type="EMBL" id="KPA81543.1"/>
    </source>
</evidence>
<proteinExistence type="predicted"/>
<dbReference type="Proteomes" id="UP000037923">
    <property type="component" value="Unassembled WGS sequence"/>
</dbReference>
<dbReference type="GeneID" id="26904179"/>
<organism evidence="1 2">
    <name type="scientific">Leptomonas pyrrhocoris</name>
    <name type="common">Firebug parasite</name>
    <dbReference type="NCBI Taxonomy" id="157538"/>
    <lineage>
        <taxon>Eukaryota</taxon>
        <taxon>Discoba</taxon>
        <taxon>Euglenozoa</taxon>
        <taxon>Kinetoplastea</taxon>
        <taxon>Metakinetoplastina</taxon>
        <taxon>Trypanosomatida</taxon>
        <taxon>Trypanosomatidae</taxon>
        <taxon>Leishmaniinae</taxon>
        <taxon>Leptomonas</taxon>
    </lineage>
</organism>
<reference evidence="1 2" key="1">
    <citation type="submission" date="2015-07" db="EMBL/GenBank/DDBJ databases">
        <title>High-quality genome of monoxenous trypanosomatid Leptomonas pyrrhocoris.</title>
        <authorList>
            <person name="Flegontov P."/>
            <person name="Butenko A."/>
            <person name="Firsov S."/>
            <person name="Vlcek C."/>
            <person name="Logacheva M.D."/>
            <person name="Field M."/>
            <person name="Filatov D."/>
            <person name="Flegontova O."/>
            <person name="Gerasimov E."/>
            <person name="Jackson A.P."/>
            <person name="Kelly S."/>
            <person name="Opperdoes F."/>
            <person name="O'Reilly A."/>
            <person name="Votypka J."/>
            <person name="Yurchenko V."/>
            <person name="Lukes J."/>
        </authorList>
    </citation>
    <scope>NUCLEOTIDE SEQUENCE [LARGE SCALE GENOMIC DNA]</scope>
    <source>
        <strain evidence="1">H10</strain>
    </source>
</reference>
<dbReference type="OMA" id="YKDPYCK"/>
<dbReference type="PANTHER" id="PTHR31591:SF1">
    <property type="entry name" value="UPF0613 PROTEIN PB24D3.06C"/>
    <property type="match status" value="1"/>
</dbReference>
<dbReference type="RefSeq" id="XP_015659982.1">
    <property type="nucleotide sequence ID" value="XM_015801362.1"/>
</dbReference>